<dbReference type="AlphaFoldDB" id="A0A1I0F1F3"/>
<sequence>MGKKTYDWIVKHETGEFPYQGKECYVFTRSAVEDTKDVSFKNGDIVHFVNHLKNKEGKNIWMVGGGELLHSFIKENLVDEMILTVAPSVIGKGIPLFKQGDYQLDLSLKGTRNFNQFVELHYEVNNE</sequence>
<organism evidence="2 3">
    <name type="scientific">Salinibacillus kushneri</name>
    <dbReference type="NCBI Taxonomy" id="237682"/>
    <lineage>
        <taxon>Bacteria</taxon>
        <taxon>Bacillati</taxon>
        <taxon>Bacillota</taxon>
        <taxon>Bacilli</taxon>
        <taxon>Bacillales</taxon>
        <taxon>Bacillaceae</taxon>
        <taxon>Salinibacillus</taxon>
    </lineage>
</organism>
<protein>
    <submittedName>
        <fullName evidence="2">Dihydrofolate reductase</fullName>
    </submittedName>
</protein>
<dbReference type="RefSeq" id="WP_342732242.1">
    <property type="nucleotide sequence ID" value="NZ_FOHJ01000005.1"/>
</dbReference>
<proteinExistence type="predicted"/>
<evidence type="ECO:0000259" key="1">
    <source>
        <dbReference type="Pfam" id="PF01872"/>
    </source>
</evidence>
<keyword evidence="3" id="KW-1185">Reference proteome</keyword>
<name>A0A1I0F1F3_9BACI</name>
<dbReference type="STRING" id="237682.SAMN05421676_105163"/>
<evidence type="ECO:0000313" key="2">
    <source>
        <dbReference type="EMBL" id="SET51811.1"/>
    </source>
</evidence>
<dbReference type="GO" id="GO:0009231">
    <property type="term" value="P:riboflavin biosynthetic process"/>
    <property type="evidence" value="ECO:0007669"/>
    <property type="project" value="InterPro"/>
</dbReference>
<dbReference type="InterPro" id="IPR050765">
    <property type="entry name" value="Riboflavin_Biosynth_HTPR"/>
</dbReference>
<dbReference type="GO" id="GO:0008703">
    <property type="term" value="F:5-amino-6-(5-phosphoribosylamino)uracil reductase activity"/>
    <property type="evidence" value="ECO:0007669"/>
    <property type="project" value="InterPro"/>
</dbReference>
<dbReference type="InterPro" id="IPR024072">
    <property type="entry name" value="DHFR-like_dom_sf"/>
</dbReference>
<dbReference type="InterPro" id="IPR002734">
    <property type="entry name" value="RibDG_C"/>
</dbReference>
<dbReference type="Gene3D" id="3.40.430.10">
    <property type="entry name" value="Dihydrofolate Reductase, subunit A"/>
    <property type="match status" value="1"/>
</dbReference>
<dbReference type="PANTHER" id="PTHR38011">
    <property type="entry name" value="DIHYDROFOLATE REDUCTASE FAMILY PROTEIN (AFU_ORTHOLOGUE AFUA_8G06820)"/>
    <property type="match status" value="1"/>
</dbReference>
<accession>A0A1I0F1F3</accession>
<dbReference type="Proteomes" id="UP000199095">
    <property type="component" value="Unassembled WGS sequence"/>
</dbReference>
<dbReference type="PANTHER" id="PTHR38011:SF11">
    <property type="entry name" value="2,5-DIAMINO-6-RIBOSYLAMINO-4(3H)-PYRIMIDINONE 5'-PHOSPHATE REDUCTASE"/>
    <property type="match status" value="1"/>
</dbReference>
<dbReference type="Pfam" id="PF01872">
    <property type="entry name" value="RibD_C"/>
    <property type="match status" value="1"/>
</dbReference>
<gene>
    <name evidence="2" type="ORF">SAMN05421676_105163</name>
</gene>
<dbReference type="SUPFAM" id="SSF53597">
    <property type="entry name" value="Dihydrofolate reductase-like"/>
    <property type="match status" value="1"/>
</dbReference>
<feature type="domain" description="Bacterial bifunctional deaminase-reductase C-terminal" evidence="1">
    <location>
        <begin position="25"/>
        <end position="115"/>
    </location>
</feature>
<evidence type="ECO:0000313" key="3">
    <source>
        <dbReference type="Proteomes" id="UP000199095"/>
    </source>
</evidence>
<dbReference type="EMBL" id="FOHJ01000005">
    <property type="protein sequence ID" value="SET51811.1"/>
    <property type="molecule type" value="Genomic_DNA"/>
</dbReference>
<reference evidence="3" key="1">
    <citation type="submission" date="2016-10" db="EMBL/GenBank/DDBJ databases">
        <authorList>
            <person name="Varghese N."/>
            <person name="Submissions S."/>
        </authorList>
    </citation>
    <scope>NUCLEOTIDE SEQUENCE [LARGE SCALE GENOMIC DNA]</scope>
    <source>
        <strain evidence="3">CGMCC 1.3566</strain>
    </source>
</reference>